<dbReference type="OrthoDB" id="3999883at2759"/>
<dbReference type="AlphaFoldDB" id="A0A4T0WWX6"/>
<evidence type="ECO:0000313" key="1">
    <source>
        <dbReference type="EMBL" id="TID16306.1"/>
    </source>
</evidence>
<comment type="caution">
    <text evidence="1">The sequence shown here is derived from an EMBL/GenBank/DDBJ whole genome shotgun (WGS) entry which is preliminary data.</text>
</comment>
<keyword evidence="2" id="KW-1185">Reference proteome</keyword>
<sequence length="249" mass="28283">MPVELLMRPLMRPLILVKSIVLSPHRRSSRYIPHYIDLDESKCSEYAYRKRFGTGSKIWDVYDTKAEGSGPMGPTSQKKSLFWFSRSRAVKGAYKMYSAQIRHTGTKGEDEPVATCRAGLRSNVLLIRAPDAPVAELGWHPINHKVDALDAYRLFTLADGNTYQWTTEGKFLEKVKNVGEKESEVRERIARVVPAGAVGFNLIVDESKIPREIALCSALCSWVDQWNTNLSLGGIYWGRQPSHTRWKRD</sequence>
<dbReference type="Proteomes" id="UP000307173">
    <property type="component" value="Unassembled WGS sequence"/>
</dbReference>
<name>A0A4T0WWX6_9ASCO</name>
<reference evidence="1 2" key="1">
    <citation type="journal article" date="2019" name="Front. Genet.">
        <title>Whole-Genome Sequencing of the Opportunistic Yeast Pathogen Candida inconspicua Uncovers Its Hybrid Origin.</title>
        <authorList>
            <person name="Mixao V."/>
            <person name="Hansen A.P."/>
            <person name="Saus E."/>
            <person name="Boekhout T."/>
            <person name="Lass-Florl C."/>
            <person name="Gabaldon T."/>
        </authorList>
    </citation>
    <scope>NUCLEOTIDE SEQUENCE [LARGE SCALE GENOMIC DNA]</scope>
    <source>
        <strain evidence="1 2">CBS 180</strain>
    </source>
</reference>
<evidence type="ECO:0000313" key="2">
    <source>
        <dbReference type="Proteomes" id="UP000307173"/>
    </source>
</evidence>
<accession>A0A4T0WWX6</accession>
<organism evidence="1 2">
    <name type="scientific">Pichia inconspicua</name>
    <dbReference type="NCBI Taxonomy" id="52247"/>
    <lineage>
        <taxon>Eukaryota</taxon>
        <taxon>Fungi</taxon>
        <taxon>Dikarya</taxon>
        <taxon>Ascomycota</taxon>
        <taxon>Saccharomycotina</taxon>
        <taxon>Pichiomycetes</taxon>
        <taxon>Pichiales</taxon>
        <taxon>Pichiaceae</taxon>
        <taxon>Pichia</taxon>
    </lineage>
</organism>
<proteinExistence type="predicted"/>
<protein>
    <submittedName>
        <fullName evidence="1">Uncharacterized protein</fullName>
    </submittedName>
</protein>
<gene>
    <name evidence="1" type="ORF">CANINC_004208</name>
</gene>
<dbReference type="EMBL" id="SELW01000643">
    <property type="protein sequence ID" value="TID16306.1"/>
    <property type="molecule type" value="Genomic_DNA"/>
</dbReference>